<feature type="compositionally biased region" description="Low complexity" evidence="1">
    <location>
        <begin position="108"/>
        <end position="117"/>
    </location>
</feature>
<dbReference type="InterPro" id="IPR055281">
    <property type="entry name" value="GIR1-2/SIED1"/>
</dbReference>
<feature type="region of interest" description="Disordered" evidence="1">
    <location>
        <begin position="103"/>
        <end position="124"/>
    </location>
</feature>
<dbReference type="Proteomes" id="UP000594263">
    <property type="component" value="Unplaced"/>
</dbReference>
<reference evidence="3" key="1">
    <citation type="submission" date="2021-01" db="UniProtKB">
        <authorList>
            <consortium name="EnsemblPlants"/>
        </authorList>
    </citation>
    <scope>IDENTIFICATION</scope>
</reference>
<proteinExistence type="predicted"/>
<protein>
    <recommendedName>
        <fullName evidence="2">GIR1-like zinc ribbon domain-containing protein</fullName>
    </recommendedName>
</protein>
<feature type="region of interest" description="Disordered" evidence="1">
    <location>
        <begin position="1"/>
        <end position="49"/>
    </location>
</feature>
<dbReference type="Gramene" id="Kaladp0098s0079.1.v1.1">
    <property type="protein sequence ID" value="Kaladp0098s0079.1.v1.1.CDS.1"/>
    <property type="gene ID" value="Kaladp0098s0079.v1.1"/>
</dbReference>
<keyword evidence="4" id="KW-1185">Reference proteome</keyword>
<dbReference type="PANTHER" id="PTHR33177:SF74">
    <property type="entry name" value="PROTEIN GL2-INTERACTING REPRESSOR 1"/>
    <property type="match status" value="1"/>
</dbReference>
<dbReference type="InterPro" id="IPR056440">
    <property type="entry name" value="Zn-ribbon_GIR1"/>
</dbReference>
<evidence type="ECO:0000313" key="4">
    <source>
        <dbReference type="Proteomes" id="UP000594263"/>
    </source>
</evidence>
<dbReference type="AlphaFoldDB" id="A0A7N0V1W2"/>
<evidence type="ECO:0000259" key="2">
    <source>
        <dbReference type="Pfam" id="PF24747"/>
    </source>
</evidence>
<feature type="domain" description="GIR1-like zinc ribbon" evidence="2">
    <location>
        <begin position="67"/>
        <end position="102"/>
    </location>
</feature>
<organism evidence="3 4">
    <name type="scientific">Kalanchoe fedtschenkoi</name>
    <name type="common">Lavender scallops</name>
    <name type="synonym">South American air plant</name>
    <dbReference type="NCBI Taxonomy" id="63787"/>
    <lineage>
        <taxon>Eukaryota</taxon>
        <taxon>Viridiplantae</taxon>
        <taxon>Streptophyta</taxon>
        <taxon>Embryophyta</taxon>
        <taxon>Tracheophyta</taxon>
        <taxon>Spermatophyta</taxon>
        <taxon>Magnoliopsida</taxon>
        <taxon>eudicotyledons</taxon>
        <taxon>Gunneridae</taxon>
        <taxon>Pentapetalae</taxon>
        <taxon>Saxifragales</taxon>
        <taxon>Crassulaceae</taxon>
        <taxon>Kalanchoe</taxon>
    </lineage>
</organism>
<sequence>MSRRNGRAPNRDLKVSLPRVPMSGDSPRRRSATASPTSPPSSCISSEMSQDDLTQLGYYSSSPEAQSMVLAGCQRCLMYVMLSEDDPKCPKCQNTVLLEFMQHGNNQTGSTSGASTTKKTRKNR</sequence>
<dbReference type="PANTHER" id="PTHR33177">
    <property type="entry name" value="PUTATIVE-RELATED"/>
    <property type="match status" value="1"/>
</dbReference>
<accession>A0A7N0V1W2</accession>
<name>A0A7N0V1W2_KALFE</name>
<dbReference type="EnsemblPlants" id="Kaladp0098s0079.1.v1.1">
    <property type="protein sequence ID" value="Kaladp0098s0079.1.v1.1.CDS.1"/>
    <property type="gene ID" value="Kaladp0098s0079.v1.1"/>
</dbReference>
<feature type="compositionally biased region" description="Low complexity" evidence="1">
    <location>
        <begin position="32"/>
        <end position="42"/>
    </location>
</feature>
<dbReference type="Pfam" id="PF24747">
    <property type="entry name" value="Zn-ribbon_GIR1"/>
    <property type="match status" value="1"/>
</dbReference>
<evidence type="ECO:0000256" key="1">
    <source>
        <dbReference type="SAM" id="MobiDB-lite"/>
    </source>
</evidence>
<evidence type="ECO:0000313" key="3">
    <source>
        <dbReference type="EnsemblPlants" id="Kaladp0098s0079.1.v1.1.CDS.1"/>
    </source>
</evidence>
<dbReference type="OMA" id="IYVMLAE"/>